<sequence>MPLKSPEISTILTPTVLIKCVFLSIGPNVSMQTGIKIFVSFFNSLYLLFLKSAAFMAADPDSIDQYDEPACLSRAYMKVRFNPADKHLSHTGMYIWKAIGKPCLNPKLNLIDAASSFIPQAVIGIALSHAKFISLFTAINLALFCGELLEFSNEETISTRCGPFHFFWEHTSMLTVSPYMECQFAYVSSLN</sequence>
<dbReference type="EMBL" id="AMQM01006282">
    <property type="status" value="NOT_ANNOTATED_CDS"/>
    <property type="molecule type" value="Genomic_DNA"/>
</dbReference>
<dbReference type="EMBL" id="KB097336">
    <property type="protein sequence ID" value="ESN97624.1"/>
    <property type="molecule type" value="Genomic_DNA"/>
</dbReference>
<dbReference type="HOGENOM" id="CLU_1422938_0_0_1"/>
<dbReference type="RefSeq" id="XP_009024434.1">
    <property type="nucleotide sequence ID" value="XM_009026186.1"/>
</dbReference>
<evidence type="ECO:0000313" key="2">
    <source>
        <dbReference type="EnsemblMetazoa" id="HelroP178068"/>
    </source>
</evidence>
<reference evidence="2" key="3">
    <citation type="submission" date="2015-06" db="UniProtKB">
        <authorList>
            <consortium name="EnsemblMetazoa"/>
        </authorList>
    </citation>
    <scope>IDENTIFICATION</scope>
</reference>
<protein>
    <submittedName>
        <fullName evidence="1 2">Uncharacterized protein</fullName>
    </submittedName>
</protein>
<reference evidence="1 3" key="2">
    <citation type="journal article" date="2013" name="Nature">
        <title>Insights into bilaterian evolution from three spiralian genomes.</title>
        <authorList>
            <person name="Simakov O."/>
            <person name="Marletaz F."/>
            <person name="Cho S.J."/>
            <person name="Edsinger-Gonzales E."/>
            <person name="Havlak P."/>
            <person name="Hellsten U."/>
            <person name="Kuo D.H."/>
            <person name="Larsson T."/>
            <person name="Lv J."/>
            <person name="Arendt D."/>
            <person name="Savage R."/>
            <person name="Osoegawa K."/>
            <person name="de Jong P."/>
            <person name="Grimwood J."/>
            <person name="Chapman J.A."/>
            <person name="Shapiro H."/>
            <person name="Aerts A."/>
            <person name="Otillar R.P."/>
            <person name="Terry A.Y."/>
            <person name="Boore J.L."/>
            <person name="Grigoriev I.V."/>
            <person name="Lindberg D.R."/>
            <person name="Seaver E.C."/>
            <person name="Weisblat D.A."/>
            <person name="Putnam N.H."/>
            <person name="Rokhsar D.S."/>
        </authorList>
    </citation>
    <scope>NUCLEOTIDE SEQUENCE</scope>
</reference>
<name>T1FCP2_HELRO</name>
<accession>T1FCP2</accession>
<proteinExistence type="predicted"/>
<dbReference type="KEGG" id="hro:HELRODRAFT_178068"/>
<evidence type="ECO:0000313" key="1">
    <source>
        <dbReference type="EMBL" id="ESN97624.1"/>
    </source>
</evidence>
<dbReference type="EnsemblMetazoa" id="HelroT178068">
    <property type="protein sequence ID" value="HelroP178068"/>
    <property type="gene ID" value="HelroG178068"/>
</dbReference>
<dbReference type="AlphaFoldDB" id="T1FCP2"/>
<evidence type="ECO:0000313" key="3">
    <source>
        <dbReference type="Proteomes" id="UP000015101"/>
    </source>
</evidence>
<keyword evidence="3" id="KW-1185">Reference proteome</keyword>
<dbReference type="Proteomes" id="UP000015101">
    <property type="component" value="Unassembled WGS sequence"/>
</dbReference>
<gene>
    <name evidence="2" type="primary">20206591</name>
    <name evidence="1" type="ORF">HELRODRAFT_178068</name>
</gene>
<organism evidence="2 3">
    <name type="scientific">Helobdella robusta</name>
    <name type="common">Californian leech</name>
    <dbReference type="NCBI Taxonomy" id="6412"/>
    <lineage>
        <taxon>Eukaryota</taxon>
        <taxon>Metazoa</taxon>
        <taxon>Spiralia</taxon>
        <taxon>Lophotrochozoa</taxon>
        <taxon>Annelida</taxon>
        <taxon>Clitellata</taxon>
        <taxon>Hirudinea</taxon>
        <taxon>Rhynchobdellida</taxon>
        <taxon>Glossiphoniidae</taxon>
        <taxon>Helobdella</taxon>
    </lineage>
</organism>
<reference evidence="3" key="1">
    <citation type="submission" date="2012-12" db="EMBL/GenBank/DDBJ databases">
        <authorList>
            <person name="Hellsten U."/>
            <person name="Grimwood J."/>
            <person name="Chapman J.A."/>
            <person name="Shapiro H."/>
            <person name="Aerts A."/>
            <person name="Otillar R.P."/>
            <person name="Terry A.Y."/>
            <person name="Boore J.L."/>
            <person name="Simakov O."/>
            <person name="Marletaz F."/>
            <person name="Cho S.-J."/>
            <person name="Edsinger-Gonzales E."/>
            <person name="Havlak P."/>
            <person name="Kuo D.-H."/>
            <person name="Larsson T."/>
            <person name="Lv J."/>
            <person name="Arendt D."/>
            <person name="Savage R."/>
            <person name="Osoegawa K."/>
            <person name="de Jong P."/>
            <person name="Lindberg D.R."/>
            <person name="Seaver E.C."/>
            <person name="Weisblat D.A."/>
            <person name="Putnam N.H."/>
            <person name="Grigoriev I.V."/>
            <person name="Rokhsar D.S."/>
        </authorList>
    </citation>
    <scope>NUCLEOTIDE SEQUENCE</scope>
</reference>
<dbReference type="InParanoid" id="T1FCP2"/>
<dbReference type="CTD" id="20206591"/>
<dbReference type="GeneID" id="20206591"/>